<dbReference type="AlphaFoldDB" id="A4WX86"/>
<reference evidence="2" key="1">
    <citation type="submission" date="2007-04" db="EMBL/GenBank/DDBJ databases">
        <title>Complete sequence of chromosome of Rhodobacter sphaeroides ATCC 17025.</title>
        <authorList>
            <consortium name="US DOE Joint Genome Institute"/>
            <person name="Copeland A."/>
            <person name="Lucas S."/>
            <person name="Lapidus A."/>
            <person name="Barry K."/>
            <person name="Detter J.C."/>
            <person name="Glavina del Rio T."/>
            <person name="Hammon N."/>
            <person name="Israni S."/>
            <person name="Dalin E."/>
            <person name="Tice H."/>
            <person name="Pitluck S."/>
            <person name="Chertkov O."/>
            <person name="Brettin T."/>
            <person name="Bruce D."/>
            <person name="Han C."/>
            <person name="Schmutz J."/>
            <person name="Larimer F."/>
            <person name="Land M."/>
            <person name="Hauser L."/>
            <person name="Kyrpides N."/>
            <person name="Kim E."/>
            <person name="Richardson P."/>
            <person name="Mackenzie C."/>
            <person name="Choudhary M."/>
            <person name="Donohue T.J."/>
            <person name="Kaplan S."/>
        </authorList>
    </citation>
    <scope>NUCLEOTIDE SEQUENCE [LARGE SCALE GENOMIC DNA]</scope>
    <source>
        <strain evidence="2">ATCC 17025</strain>
    </source>
</reference>
<dbReference type="eggNOG" id="COG2847">
    <property type="taxonomic scope" value="Bacteria"/>
</dbReference>
<sequence precursor="true">MTPFKTLLAAAAAAVTFALPAFADSNIAVRDAYARVSSPAAKSGGIFMVIENHGSTADRLVSAASEAAAKVELHTHLAGEDGIMRMVEVPEGFEVPAQGSHALARGGDHVMLMGLTRPLKEGDEVALTLTFESGARVDLAVPVDLTREDAGAHQMQGMDHAH</sequence>
<organism evidence="2">
    <name type="scientific">Cereibacter sphaeroides (strain ATCC 17025 / ATH 2.4.3)</name>
    <name type="common">Rhodobacter sphaeroides</name>
    <dbReference type="NCBI Taxonomy" id="349102"/>
    <lineage>
        <taxon>Bacteria</taxon>
        <taxon>Pseudomonadati</taxon>
        <taxon>Pseudomonadota</taxon>
        <taxon>Alphaproteobacteria</taxon>
        <taxon>Rhodobacterales</taxon>
        <taxon>Paracoccaceae</taxon>
        <taxon>Cereibacter</taxon>
    </lineage>
</organism>
<dbReference type="Gene3D" id="2.60.40.1890">
    <property type="entry name" value="PCu(A)C copper chaperone"/>
    <property type="match status" value="1"/>
</dbReference>
<feature type="chain" id="PRO_5002676508" description="Copper chaperone PCu(A)C" evidence="1">
    <location>
        <begin position="24"/>
        <end position="162"/>
    </location>
</feature>
<feature type="signal peptide" evidence="1">
    <location>
        <begin position="1"/>
        <end position="23"/>
    </location>
</feature>
<dbReference type="InterPro" id="IPR058248">
    <property type="entry name" value="Lxx211020-like"/>
</dbReference>
<dbReference type="BioCyc" id="RSPH349102:G1G8M-3219-MONOMER"/>
<keyword evidence="1" id="KW-0732">Signal</keyword>
<dbReference type="SUPFAM" id="SSF110087">
    <property type="entry name" value="DR1885-like metal-binding protein"/>
    <property type="match status" value="1"/>
</dbReference>
<dbReference type="KEGG" id="rsq:Rsph17025_3116"/>
<gene>
    <name evidence="2" type="ordered locus">Rsph17025_3116</name>
</gene>
<dbReference type="STRING" id="349102.Rsph17025_3116"/>
<dbReference type="InterPro" id="IPR007410">
    <property type="entry name" value="LpqE-like"/>
</dbReference>
<dbReference type="PANTHER" id="PTHR36302">
    <property type="entry name" value="BLR7088 PROTEIN"/>
    <property type="match status" value="1"/>
</dbReference>
<protein>
    <recommendedName>
        <fullName evidence="3">Copper chaperone PCu(A)C</fullName>
    </recommendedName>
</protein>
<evidence type="ECO:0000313" key="2">
    <source>
        <dbReference type="EMBL" id="ABP72000.1"/>
    </source>
</evidence>
<evidence type="ECO:0000256" key="1">
    <source>
        <dbReference type="SAM" id="SignalP"/>
    </source>
</evidence>
<dbReference type="EMBL" id="CP000661">
    <property type="protein sequence ID" value="ABP72000.1"/>
    <property type="molecule type" value="Genomic_DNA"/>
</dbReference>
<accession>A4WX86</accession>
<name>A4WX86_CERS5</name>
<dbReference type="PANTHER" id="PTHR36302:SF1">
    <property type="entry name" value="COPPER CHAPERONE PCU(A)C"/>
    <property type="match status" value="1"/>
</dbReference>
<dbReference type="HOGENOM" id="CLU_100939_2_0_5"/>
<proteinExistence type="predicted"/>
<dbReference type="Pfam" id="PF04314">
    <property type="entry name" value="PCuAC"/>
    <property type="match status" value="1"/>
</dbReference>
<dbReference type="InterPro" id="IPR036182">
    <property type="entry name" value="PCuAC_sf"/>
</dbReference>
<evidence type="ECO:0008006" key="3">
    <source>
        <dbReference type="Google" id="ProtNLM"/>
    </source>
</evidence>